<feature type="domain" description="U-box" evidence="2">
    <location>
        <begin position="72"/>
        <end position="100"/>
    </location>
</feature>
<gene>
    <name evidence="3" type="ORF">BRAN1462_LOCUS40594</name>
</gene>
<dbReference type="GO" id="GO:0016567">
    <property type="term" value="P:protein ubiquitination"/>
    <property type="evidence" value="ECO:0007669"/>
    <property type="project" value="InterPro"/>
</dbReference>
<dbReference type="InterPro" id="IPR003613">
    <property type="entry name" value="Ubox_domain"/>
</dbReference>
<sequence length="260" mass="27603">MPMLPLHLLSASKAGSRRGGRSMRQSLSACSLDSNLSHGGGQSDVDSQASLSLGPSTSGLPASLRIGDLPSVPDCFKCKFSQQVMQDPVRLPDGSACDRANAISFGVGHAAKTDCVLAEAIKGYFELRKESERQQREWQACVVSRSQRAQRKLLQRQQQVYALRVALERSRKKIQALEEKSIASTTASSISPDSSHRGDTALFDAGGGGEEAGALAGPAPQPLFRSGPAPRAEAATPATRRLSATSRRRSSWSLLSGIAS</sequence>
<protein>
    <recommendedName>
        <fullName evidence="2">U-box domain-containing protein</fullName>
    </recommendedName>
</protein>
<name>A0A7S2LKD5_9DINO</name>
<dbReference type="EMBL" id="HBGW01063631">
    <property type="protein sequence ID" value="CAD9609070.1"/>
    <property type="molecule type" value="Transcribed_RNA"/>
</dbReference>
<reference evidence="3" key="1">
    <citation type="submission" date="2021-01" db="EMBL/GenBank/DDBJ databases">
        <authorList>
            <person name="Corre E."/>
            <person name="Pelletier E."/>
            <person name="Niang G."/>
            <person name="Scheremetjew M."/>
            <person name="Finn R."/>
            <person name="Kale V."/>
            <person name="Holt S."/>
            <person name="Cochrane G."/>
            <person name="Meng A."/>
            <person name="Brown T."/>
            <person name="Cohen L."/>
        </authorList>
    </citation>
    <scope>NUCLEOTIDE SEQUENCE</scope>
    <source>
        <strain evidence="3">RCC3387</strain>
    </source>
</reference>
<dbReference type="Gene3D" id="3.30.40.10">
    <property type="entry name" value="Zinc/RING finger domain, C3HC4 (zinc finger)"/>
    <property type="match status" value="1"/>
</dbReference>
<evidence type="ECO:0000256" key="1">
    <source>
        <dbReference type="SAM" id="MobiDB-lite"/>
    </source>
</evidence>
<dbReference type="InterPro" id="IPR013083">
    <property type="entry name" value="Znf_RING/FYVE/PHD"/>
</dbReference>
<feature type="region of interest" description="Disordered" evidence="1">
    <location>
        <begin position="31"/>
        <end position="54"/>
    </location>
</feature>
<feature type="compositionally biased region" description="Low complexity" evidence="1">
    <location>
        <begin position="228"/>
        <end position="260"/>
    </location>
</feature>
<proteinExistence type="predicted"/>
<organism evidence="3">
    <name type="scientific">Zooxanthella nutricula</name>
    <dbReference type="NCBI Taxonomy" id="1333877"/>
    <lineage>
        <taxon>Eukaryota</taxon>
        <taxon>Sar</taxon>
        <taxon>Alveolata</taxon>
        <taxon>Dinophyceae</taxon>
        <taxon>Peridiniales</taxon>
        <taxon>Peridiniales incertae sedis</taxon>
        <taxon>Zooxanthella</taxon>
    </lineage>
</organism>
<feature type="compositionally biased region" description="Low complexity" evidence="1">
    <location>
        <begin position="182"/>
        <end position="193"/>
    </location>
</feature>
<accession>A0A7S2LKD5</accession>
<evidence type="ECO:0000259" key="2">
    <source>
        <dbReference type="Pfam" id="PF04564"/>
    </source>
</evidence>
<dbReference type="SUPFAM" id="SSF57850">
    <property type="entry name" value="RING/U-box"/>
    <property type="match status" value="1"/>
</dbReference>
<dbReference type="Pfam" id="PF04564">
    <property type="entry name" value="U-box"/>
    <property type="match status" value="1"/>
</dbReference>
<dbReference type="GO" id="GO:0004842">
    <property type="term" value="F:ubiquitin-protein transferase activity"/>
    <property type="evidence" value="ECO:0007669"/>
    <property type="project" value="InterPro"/>
</dbReference>
<evidence type="ECO:0000313" key="3">
    <source>
        <dbReference type="EMBL" id="CAD9609070.1"/>
    </source>
</evidence>
<feature type="region of interest" description="Disordered" evidence="1">
    <location>
        <begin position="181"/>
        <end position="260"/>
    </location>
</feature>
<dbReference type="AlphaFoldDB" id="A0A7S2LKD5"/>